<feature type="domain" description="Fibronectin type-III" evidence="1">
    <location>
        <begin position="40"/>
        <end position="138"/>
    </location>
</feature>
<evidence type="ECO:0000259" key="1">
    <source>
        <dbReference type="PROSITE" id="PS50853"/>
    </source>
</evidence>
<dbReference type="SUPFAM" id="SSF51126">
    <property type="entry name" value="Pectin lyase-like"/>
    <property type="match status" value="1"/>
</dbReference>
<dbReference type="InterPro" id="IPR013783">
    <property type="entry name" value="Ig-like_fold"/>
</dbReference>
<dbReference type="Proteomes" id="UP000036458">
    <property type="component" value="Chromosome"/>
</dbReference>
<dbReference type="Pfam" id="PF17161">
    <property type="entry name" value="DUF5123"/>
    <property type="match status" value="1"/>
</dbReference>
<dbReference type="Gene3D" id="2.60.40.10">
    <property type="entry name" value="Immunoglobulins"/>
    <property type="match status" value="1"/>
</dbReference>
<keyword evidence="3" id="KW-1185">Reference proteome</keyword>
<dbReference type="KEGG" id="ruf:TH63_04565"/>
<dbReference type="PROSITE" id="PS51257">
    <property type="entry name" value="PROKAR_LIPOPROTEIN"/>
    <property type="match status" value="1"/>
</dbReference>
<dbReference type="STRING" id="1379910.TH63_04565"/>
<evidence type="ECO:0000313" key="2">
    <source>
        <dbReference type="EMBL" id="AKQ45072.1"/>
    </source>
</evidence>
<dbReference type="InterPro" id="IPR011050">
    <property type="entry name" value="Pectin_lyase_fold/virulence"/>
</dbReference>
<accession>A0A0H4VMH3</accession>
<dbReference type="SUPFAM" id="SSF49265">
    <property type="entry name" value="Fibronectin type III"/>
    <property type="match status" value="1"/>
</dbReference>
<proteinExistence type="predicted"/>
<dbReference type="Pfam" id="PF16318">
    <property type="entry name" value="DUF4957"/>
    <property type="match status" value="1"/>
</dbReference>
<protein>
    <recommendedName>
        <fullName evidence="1">Fibronectin type-III domain-containing protein</fullName>
    </recommendedName>
</protein>
<dbReference type="InterPro" id="IPR032530">
    <property type="entry name" value="DUF4957"/>
</dbReference>
<dbReference type="Pfam" id="PF00041">
    <property type="entry name" value="fn3"/>
    <property type="match status" value="1"/>
</dbReference>
<evidence type="ECO:0000313" key="3">
    <source>
        <dbReference type="Proteomes" id="UP000036458"/>
    </source>
</evidence>
<sequence length="534" mass="57584">MKTLRSKFFQLIYPVGLLLVLGIASCKEDEENLEPMRMFQPAGVIASTSGESEVKLSWKTPPNTVAGKVSYSVEVAKDTLFATPIVFTGVTDTTAITITDDKLTPKEFYFARVRTISKDNSGEQSKPLTSNRFSIRGAQLFLDNPVKSTDVSDRAVRLRFTSRTELTKIVLTSATGAPREITLTQADLASGTVLVDNLASKTSYTAEIFAGAKSRGTTTFRTSEPLAGNLIDLRGILNRPGVLQDTLPQIPNGSTVILKRGVTYNITSAISLDKSVTITSGSDLTEQNLASIYMTSNFAITAGSNIDYLVFKDVNMSSDNATSKYVFNINTASTIKTMTFDNVRASMFRGIVRLQTSPVTITDFTVNNSVMDSLGSYGVINVDVVTSKVENIVIKNSTIYKAEKIVTSRNNSTSVLIENVTVNESPLAGGYLVDYSTSPTNNVTNGIKIKNSILGIGKNGSQAIRGVRANAATLVEATGTYTTADYVATSNQIPGVTPYSATSLNLWQDPKNGNFRLKDAAFPGKATAGDPRWR</sequence>
<dbReference type="InterPro" id="IPR003961">
    <property type="entry name" value="FN3_dom"/>
</dbReference>
<dbReference type="EMBL" id="CP010777">
    <property type="protein sequence ID" value="AKQ45072.1"/>
    <property type="molecule type" value="Genomic_DNA"/>
</dbReference>
<organism evidence="2 3">
    <name type="scientific">Rufibacter radiotolerans</name>
    <dbReference type="NCBI Taxonomy" id="1379910"/>
    <lineage>
        <taxon>Bacteria</taxon>
        <taxon>Pseudomonadati</taxon>
        <taxon>Bacteroidota</taxon>
        <taxon>Cytophagia</taxon>
        <taxon>Cytophagales</taxon>
        <taxon>Hymenobacteraceae</taxon>
        <taxon>Rufibacter</taxon>
    </lineage>
</organism>
<name>A0A0H4VMH3_9BACT</name>
<dbReference type="PROSITE" id="PS50853">
    <property type="entry name" value="FN3"/>
    <property type="match status" value="1"/>
</dbReference>
<dbReference type="PATRIC" id="fig|1379910.4.peg.992"/>
<dbReference type="RefSeq" id="WP_076606403.1">
    <property type="nucleotide sequence ID" value="NZ_CP010777.1"/>
</dbReference>
<dbReference type="InterPro" id="IPR036116">
    <property type="entry name" value="FN3_sf"/>
</dbReference>
<dbReference type="InterPro" id="IPR033427">
    <property type="entry name" value="DUF5123"/>
</dbReference>
<gene>
    <name evidence="2" type="ORF">TH63_04565</name>
</gene>
<dbReference type="AlphaFoldDB" id="A0A0H4VMH3"/>
<reference evidence="2 3" key="1">
    <citation type="submission" date="2015-01" db="EMBL/GenBank/DDBJ databases">
        <title>Rufibacter sp./DG31D/ whole genome sequencing.</title>
        <authorList>
            <person name="Kim M.K."/>
            <person name="Srinivasan S."/>
            <person name="Lee J.-J."/>
        </authorList>
    </citation>
    <scope>NUCLEOTIDE SEQUENCE [LARGE SCALE GENOMIC DNA]</scope>
    <source>
        <strain evidence="2 3">DG31D</strain>
    </source>
</reference>
<dbReference type="OrthoDB" id="691503at2"/>